<gene>
    <name evidence="1" type="ORF">HNQ88_001694</name>
</gene>
<proteinExistence type="predicted"/>
<evidence type="ECO:0008006" key="3">
    <source>
        <dbReference type="Google" id="ProtNLM"/>
    </source>
</evidence>
<accession>A0AAE3XLI5</accession>
<dbReference type="RefSeq" id="WP_309938165.1">
    <property type="nucleotide sequence ID" value="NZ_AP025305.1"/>
</dbReference>
<dbReference type="AlphaFoldDB" id="A0AAE3XLI5"/>
<keyword evidence="2" id="KW-1185">Reference proteome</keyword>
<evidence type="ECO:0000313" key="1">
    <source>
        <dbReference type="EMBL" id="MDR6238657.1"/>
    </source>
</evidence>
<protein>
    <recommendedName>
        <fullName evidence="3">HEPN domain-containing protein</fullName>
    </recommendedName>
</protein>
<evidence type="ECO:0000313" key="2">
    <source>
        <dbReference type="Proteomes" id="UP001185092"/>
    </source>
</evidence>
<dbReference type="EMBL" id="JAVDQD010000002">
    <property type="protein sequence ID" value="MDR6238657.1"/>
    <property type="molecule type" value="Genomic_DNA"/>
</dbReference>
<dbReference type="Proteomes" id="UP001185092">
    <property type="component" value="Unassembled WGS sequence"/>
</dbReference>
<comment type="caution">
    <text evidence="1">The sequence shown here is derived from an EMBL/GenBank/DDBJ whole genome shotgun (WGS) entry which is preliminary data.</text>
</comment>
<organism evidence="1 2">
    <name type="scientific">Aureibacter tunicatorum</name>
    <dbReference type="NCBI Taxonomy" id="866807"/>
    <lineage>
        <taxon>Bacteria</taxon>
        <taxon>Pseudomonadati</taxon>
        <taxon>Bacteroidota</taxon>
        <taxon>Cytophagia</taxon>
        <taxon>Cytophagales</taxon>
        <taxon>Persicobacteraceae</taxon>
        <taxon>Aureibacter</taxon>
    </lineage>
</organism>
<sequence length="152" mass="17561">MNQEFNTLRESIQEINNALATINKQELKNIETCIFLENEITLLKSSIIFRKIIAFISQQPNLQYQGLINKKRNFQNIKGHSQFHELKELNICLRNYNGIVHEELEASYPRWGKKGSEISINLIVESLNEIVLGAINFIEGVQKIMNAKEDSN</sequence>
<reference evidence="1" key="1">
    <citation type="submission" date="2023-07" db="EMBL/GenBank/DDBJ databases">
        <title>Genomic Encyclopedia of Type Strains, Phase IV (KMG-IV): sequencing the most valuable type-strain genomes for metagenomic binning, comparative biology and taxonomic classification.</title>
        <authorList>
            <person name="Goeker M."/>
        </authorList>
    </citation>
    <scope>NUCLEOTIDE SEQUENCE</scope>
    <source>
        <strain evidence="1">DSM 26174</strain>
    </source>
</reference>
<name>A0AAE3XLI5_9BACT</name>